<dbReference type="RefSeq" id="XP_069207687.1">
    <property type="nucleotide sequence ID" value="XM_069355616.1"/>
</dbReference>
<sequence>MSVKLSDKATQQIDQLLADYPQADYPGTVIGAINKAGELLYLKATGLKNIDTKEKYETDTLFWVASFSKLVTAVGAMQLVEQGKIGLDDPVGKVLPELANPEVIVSTTPEETKTRPAKVPITYRMLLSHTSGLGYPFWNQDILHWAGQAGQASWFTNVKHPLVFEPGTSWEYSVGLDWMAVAMERITGLTLDEYSKEYIFDPLGMVDSTFNLASRPDLQPRLATLHTWDAASGKTSTMEFAHNPLGVSGKEQQSGGAGLHSTPTDYLRLLQVLLNDGENEKGVHILKTETVKTMFEDQLANIENKGALGDSAPPTTMPAFAHTPLVIAPGLAKGWGLSFLLNKDDWPGNRKSHTAEWAGIACLSWVADPKSEVAFVIFNEIIPYCQPKFIETMTKLQGIIYADGALVK</sequence>
<accession>A0ABR3PZC3</accession>
<evidence type="ECO:0000259" key="1">
    <source>
        <dbReference type="Pfam" id="PF00144"/>
    </source>
</evidence>
<proteinExistence type="predicted"/>
<evidence type="ECO:0000313" key="2">
    <source>
        <dbReference type="EMBL" id="KAL1407743.1"/>
    </source>
</evidence>
<dbReference type="GeneID" id="95988220"/>
<dbReference type="SUPFAM" id="SSF56601">
    <property type="entry name" value="beta-lactamase/transpeptidase-like"/>
    <property type="match status" value="1"/>
</dbReference>
<dbReference type="InterPro" id="IPR012338">
    <property type="entry name" value="Beta-lactam/transpept-like"/>
</dbReference>
<dbReference type="EMBL" id="JBBXJM010000005">
    <property type="protein sequence ID" value="KAL1407743.1"/>
    <property type="molecule type" value="Genomic_DNA"/>
</dbReference>
<dbReference type="Pfam" id="PF00144">
    <property type="entry name" value="Beta-lactamase"/>
    <property type="match status" value="1"/>
</dbReference>
<dbReference type="Gene3D" id="3.40.710.10">
    <property type="entry name" value="DD-peptidase/beta-lactamase superfamily"/>
    <property type="match status" value="1"/>
</dbReference>
<organism evidence="2 3">
    <name type="scientific">Vanrija albida</name>
    <dbReference type="NCBI Taxonomy" id="181172"/>
    <lineage>
        <taxon>Eukaryota</taxon>
        <taxon>Fungi</taxon>
        <taxon>Dikarya</taxon>
        <taxon>Basidiomycota</taxon>
        <taxon>Agaricomycotina</taxon>
        <taxon>Tremellomycetes</taxon>
        <taxon>Trichosporonales</taxon>
        <taxon>Trichosporonaceae</taxon>
        <taxon>Vanrija</taxon>
    </lineage>
</organism>
<dbReference type="InterPro" id="IPR050789">
    <property type="entry name" value="Diverse_Enzym_Activities"/>
</dbReference>
<feature type="domain" description="Beta-lactamase-related" evidence="1">
    <location>
        <begin position="14"/>
        <end position="378"/>
    </location>
</feature>
<dbReference type="InterPro" id="IPR001466">
    <property type="entry name" value="Beta-lactam-related"/>
</dbReference>
<dbReference type="Proteomes" id="UP001565368">
    <property type="component" value="Unassembled WGS sequence"/>
</dbReference>
<keyword evidence="3" id="KW-1185">Reference proteome</keyword>
<dbReference type="PANTHER" id="PTHR43283">
    <property type="entry name" value="BETA-LACTAMASE-RELATED"/>
    <property type="match status" value="1"/>
</dbReference>
<name>A0ABR3PZC3_9TREE</name>
<gene>
    <name evidence="2" type="ORF">Q8F55_007177</name>
</gene>
<dbReference type="PANTHER" id="PTHR43283:SF3">
    <property type="entry name" value="BETA-LACTAMASE FAMILY PROTEIN (AFU_ORTHOLOGUE AFUA_5G07500)"/>
    <property type="match status" value="1"/>
</dbReference>
<evidence type="ECO:0000313" key="3">
    <source>
        <dbReference type="Proteomes" id="UP001565368"/>
    </source>
</evidence>
<comment type="caution">
    <text evidence="2">The sequence shown here is derived from an EMBL/GenBank/DDBJ whole genome shotgun (WGS) entry which is preliminary data.</text>
</comment>
<protein>
    <recommendedName>
        <fullName evidence="1">Beta-lactamase-related domain-containing protein</fullName>
    </recommendedName>
</protein>
<reference evidence="2 3" key="1">
    <citation type="submission" date="2023-08" db="EMBL/GenBank/DDBJ databases">
        <title>Annotated Genome Sequence of Vanrija albida AlHP1.</title>
        <authorList>
            <person name="Herzog R."/>
        </authorList>
    </citation>
    <scope>NUCLEOTIDE SEQUENCE [LARGE SCALE GENOMIC DNA]</scope>
    <source>
        <strain evidence="2 3">AlHP1</strain>
    </source>
</reference>